<protein>
    <submittedName>
        <fullName evidence="1">Uncharacterized protein</fullName>
    </submittedName>
</protein>
<reference evidence="1" key="1">
    <citation type="journal article" date="2014" name="Int. J. Syst. Evol. Microbiol.">
        <title>Complete genome sequence of Corynebacterium casei LMG S-19264T (=DSM 44701T), isolated from a smear-ripened cheese.</title>
        <authorList>
            <consortium name="US DOE Joint Genome Institute (JGI-PGF)"/>
            <person name="Walter F."/>
            <person name="Albersmeier A."/>
            <person name="Kalinowski J."/>
            <person name="Ruckert C."/>
        </authorList>
    </citation>
    <scope>NUCLEOTIDE SEQUENCE</scope>
    <source>
        <strain evidence="1">CGMCC 1.15178</strain>
    </source>
</reference>
<organism evidence="1 2">
    <name type="scientific">Paenibacillus nasutitermitis</name>
    <dbReference type="NCBI Taxonomy" id="1652958"/>
    <lineage>
        <taxon>Bacteria</taxon>
        <taxon>Bacillati</taxon>
        <taxon>Bacillota</taxon>
        <taxon>Bacilli</taxon>
        <taxon>Bacillales</taxon>
        <taxon>Paenibacillaceae</taxon>
        <taxon>Paenibacillus</taxon>
    </lineage>
</organism>
<keyword evidence="2" id="KW-1185">Reference proteome</keyword>
<comment type="caution">
    <text evidence="1">The sequence shown here is derived from an EMBL/GenBank/DDBJ whole genome shotgun (WGS) entry which is preliminary data.</text>
</comment>
<dbReference type="EMBL" id="BMHP01000003">
    <property type="protein sequence ID" value="GGD80784.1"/>
    <property type="molecule type" value="Genomic_DNA"/>
</dbReference>
<accession>A0A917DXY6</accession>
<evidence type="ECO:0000313" key="1">
    <source>
        <dbReference type="EMBL" id="GGD80784.1"/>
    </source>
</evidence>
<sequence>MMSVLLEILSFLICFTSRGAGKKSLDSGRPSYLILVTEHHFGVAVTCISL</sequence>
<proteinExistence type="predicted"/>
<dbReference type="Proteomes" id="UP000612456">
    <property type="component" value="Unassembled WGS sequence"/>
</dbReference>
<evidence type="ECO:0000313" key="2">
    <source>
        <dbReference type="Proteomes" id="UP000612456"/>
    </source>
</evidence>
<name>A0A917DXY6_9BACL</name>
<dbReference type="AlphaFoldDB" id="A0A917DXY6"/>
<reference evidence="1" key="2">
    <citation type="submission" date="2020-09" db="EMBL/GenBank/DDBJ databases">
        <authorList>
            <person name="Sun Q."/>
            <person name="Zhou Y."/>
        </authorList>
    </citation>
    <scope>NUCLEOTIDE SEQUENCE</scope>
    <source>
        <strain evidence="1">CGMCC 1.15178</strain>
    </source>
</reference>
<gene>
    <name evidence="1" type="ORF">GCM10010911_43660</name>
</gene>